<protein>
    <submittedName>
        <fullName evidence="2">Uncharacterized protein</fullName>
    </submittedName>
</protein>
<gene>
    <name evidence="2" type="ORF">Mgra_00000733</name>
</gene>
<sequence length="67" mass="8252">YFLANYQKQVKGAGSPTNQLKNKRNKKTVDRRKRKKRYNIIQRARHCQPGKRLFYFLKDLAFYWEEN</sequence>
<accession>A0A8T0A4F3</accession>
<dbReference type="Proteomes" id="UP000605970">
    <property type="component" value="Unassembled WGS sequence"/>
</dbReference>
<feature type="compositionally biased region" description="Basic residues" evidence="1">
    <location>
        <begin position="21"/>
        <end position="33"/>
    </location>
</feature>
<comment type="caution">
    <text evidence="2">The sequence shown here is derived from an EMBL/GenBank/DDBJ whole genome shotgun (WGS) entry which is preliminary data.</text>
</comment>
<feature type="non-terminal residue" evidence="2">
    <location>
        <position position="67"/>
    </location>
</feature>
<proteinExistence type="predicted"/>
<dbReference type="EMBL" id="JABEBT010000003">
    <property type="protein sequence ID" value="KAF7639813.1"/>
    <property type="molecule type" value="Genomic_DNA"/>
</dbReference>
<evidence type="ECO:0000313" key="3">
    <source>
        <dbReference type="Proteomes" id="UP000605970"/>
    </source>
</evidence>
<name>A0A8T0A4F3_9BILA</name>
<reference evidence="2" key="1">
    <citation type="journal article" date="2020" name="Ecol. Evol.">
        <title>Genome structure and content of the rice root-knot nematode (Meloidogyne graminicola).</title>
        <authorList>
            <person name="Phan N.T."/>
            <person name="Danchin E.G.J."/>
            <person name="Klopp C."/>
            <person name="Perfus-Barbeoch L."/>
            <person name="Kozlowski D.K."/>
            <person name="Koutsovoulos G.D."/>
            <person name="Lopez-Roques C."/>
            <person name="Bouchez O."/>
            <person name="Zahm M."/>
            <person name="Besnard G."/>
            <person name="Bellafiore S."/>
        </authorList>
    </citation>
    <scope>NUCLEOTIDE SEQUENCE</scope>
    <source>
        <strain evidence="2">VN-18</strain>
    </source>
</reference>
<keyword evidence="3" id="KW-1185">Reference proteome</keyword>
<organism evidence="2 3">
    <name type="scientific">Meloidogyne graminicola</name>
    <dbReference type="NCBI Taxonomy" id="189291"/>
    <lineage>
        <taxon>Eukaryota</taxon>
        <taxon>Metazoa</taxon>
        <taxon>Ecdysozoa</taxon>
        <taxon>Nematoda</taxon>
        <taxon>Chromadorea</taxon>
        <taxon>Rhabditida</taxon>
        <taxon>Tylenchina</taxon>
        <taxon>Tylenchomorpha</taxon>
        <taxon>Tylenchoidea</taxon>
        <taxon>Meloidogynidae</taxon>
        <taxon>Meloidogyninae</taxon>
        <taxon>Meloidogyne</taxon>
    </lineage>
</organism>
<evidence type="ECO:0000256" key="1">
    <source>
        <dbReference type="SAM" id="MobiDB-lite"/>
    </source>
</evidence>
<feature type="region of interest" description="Disordered" evidence="1">
    <location>
        <begin position="10"/>
        <end position="33"/>
    </location>
</feature>
<evidence type="ECO:0000313" key="2">
    <source>
        <dbReference type="EMBL" id="KAF7639813.1"/>
    </source>
</evidence>
<dbReference type="AlphaFoldDB" id="A0A8T0A4F3"/>
<feature type="non-terminal residue" evidence="2">
    <location>
        <position position="1"/>
    </location>
</feature>